<evidence type="ECO:0000313" key="2">
    <source>
        <dbReference type="Proteomes" id="UP001215078"/>
    </source>
</evidence>
<gene>
    <name evidence="1" type="ORF">PQ628_24280</name>
</gene>
<dbReference type="EMBL" id="JAQQPO010000044">
    <property type="protein sequence ID" value="MDC7961321.1"/>
    <property type="molecule type" value="Genomic_DNA"/>
</dbReference>
<reference evidence="1" key="1">
    <citation type="submission" date="2022-10" db="EMBL/GenBank/DDBJ databases">
        <title>Human gut microbiome strain richness.</title>
        <authorList>
            <person name="Chen-Liaw A."/>
        </authorList>
    </citation>
    <scope>NUCLEOTIDE SEQUENCE</scope>
    <source>
        <strain evidence="1">RTP21484st1_H8_RTP21484_190118</strain>
    </source>
</reference>
<name>A0AAW6IKA5_BACOV</name>
<accession>A0AAW6IKA5</accession>
<organism evidence="1 2">
    <name type="scientific">Bacteroides ovatus</name>
    <dbReference type="NCBI Taxonomy" id="28116"/>
    <lineage>
        <taxon>Bacteria</taxon>
        <taxon>Pseudomonadati</taxon>
        <taxon>Bacteroidota</taxon>
        <taxon>Bacteroidia</taxon>
        <taxon>Bacteroidales</taxon>
        <taxon>Bacteroidaceae</taxon>
        <taxon>Bacteroides</taxon>
    </lineage>
</organism>
<protein>
    <submittedName>
        <fullName evidence="1">Uncharacterized protein</fullName>
    </submittedName>
</protein>
<dbReference type="Proteomes" id="UP001215078">
    <property type="component" value="Unassembled WGS sequence"/>
</dbReference>
<evidence type="ECO:0000313" key="1">
    <source>
        <dbReference type="EMBL" id="MDC7961321.1"/>
    </source>
</evidence>
<comment type="caution">
    <text evidence="1">The sequence shown here is derived from an EMBL/GenBank/DDBJ whole genome shotgun (WGS) entry which is preliminary data.</text>
</comment>
<proteinExistence type="predicted"/>
<dbReference type="AlphaFoldDB" id="A0AAW6IKA5"/>
<dbReference type="RefSeq" id="WP_259017269.1">
    <property type="nucleotide sequence ID" value="NZ_JAQQPO010000044.1"/>
</dbReference>
<sequence length="52" mass="6228">MAEWGVPERVAYANLSKYIAPDFPELELRREIRKAYKWIDDRGKIGSKYRKL</sequence>